<proteinExistence type="predicted"/>
<reference evidence="2" key="1">
    <citation type="submission" date="2020-10" db="EMBL/GenBank/DDBJ databases">
        <title>Sequencing the genomes of 1000 actinobacteria strains.</title>
        <authorList>
            <person name="Klenk H.-P."/>
        </authorList>
    </citation>
    <scope>NUCLEOTIDE SEQUENCE</scope>
    <source>
        <strain evidence="2">DSM 46832</strain>
    </source>
</reference>
<comment type="caution">
    <text evidence="2">The sequence shown here is derived from an EMBL/GenBank/DDBJ whole genome shotgun (WGS) entry which is preliminary data.</text>
</comment>
<dbReference type="RefSeq" id="WP_192765107.1">
    <property type="nucleotide sequence ID" value="NZ_JADBEB010000001.1"/>
</dbReference>
<feature type="compositionally biased region" description="Basic and acidic residues" evidence="1">
    <location>
        <begin position="41"/>
        <end position="52"/>
    </location>
</feature>
<accession>A0A927LYF9</accession>
<protein>
    <submittedName>
        <fullName evidence="2">Uncharacterized protein</fullName>
    </submittedName>
</protein>
<evidence type="ECO:0000313" key="2">
    <source>
        <dbReference type="EMBL" id="MBE1484807.1"/>
    </source>
</evidence>
<evidence type="ECO:0000256" key="1">
    <source>
        <dbReference type="SAM" id="MobiDB-lite"/>
    </source>
</evidence>
<keyword evidence="3" id="KW-1185">Reference proteome</keyword>
<organism evidence="2 3">
    <name type="scientific">Plantactinospora soyae</name>
    <dbReference type="NCBI Taxonomy" id="1544732"/>
    <lineage>
        <taxon>Bacteria</taxon>
        <taxon>Bacillati</taxon>
        <taxon>Actinomycetota</taxon>
        <taxon>Actinomycetes</taxon>
        <taxon>Micromonosporales</taxon>
        <taxon>Micromonosporaceae</taxon>
        <taxon>Plantactinospora</taxon>
    </lineage>
</organism>
<name>A0A927LYF9_9ACTN</name>
<feature type="region of interest" description="Disordered" evidence="1">
    <location>
        <begin position="1"/>
        <end position="52"/>
    </location>
</feature>
<feature type="compositionally biased region" description="Basic and acidic residues" evidence="1">
    <location>
        <begin position="15"/>
        <end position="32"/>
    </location>
</feature>
<dbReference type="Proteomes" id="UP000649753">
    <property type="component" value="Unassembled WGS sequence"/>
</dbReference>
<gene>
    <name evidence="2" type="ORF">H4W31_000445</name>
</gene>
<dbReference type="AlphaFoldDB" id="A0A927LYF9"/>
<sequence>MTERSEVTGQLSGQGHDDDERSEETGVTERSEVTGQLSGQGHDDDERSEETA</sequence>
<evidence type="ECO:0000313" key="3">
    <source>
        <dbReference type="Proteomes" id="UP000649753"/>
    </source>
</evidence>
<dbReference type="EMBL" id="JADBEB010000001">
    <property type="protein sequence ID" value="MBE1484807.1"/>
    <property type="molecule type" value="Genomic_DNA"/>
</dbReference>